<evidence type="ECO:0000256" key="1">
    <source>
        <dbReference type="SAM" id="MobiDB-lite"/>
    </source>
</evidence>
<dbReference type="EMBL" id="JADIMD010000094">
    <property type="protein sequence ID" value="MBO8474823.1"/>
    <property type="molecule type" value="Genomic_DNA"/>
</dbReference>
<reference evidence="3" key="2">
    <citation type="journal article" date="2021" name="PeerJ">
        <title>Extensive microbial diversity within the chicken gut microbiome revealed by metagenomics and culture.</title>
        <authorList>
            <person name="Gilroy R."/>
            <person name="Ravi A."/>
            <person name="Getino M."/>
            <person name="Pursley I."/>
            <person name="Horton D.L."/>
            <person name="Alikhan N.F."/>
            <person name="Baker D."/>
            <person name="Gharbi K."/>
            <person name="Hall N."/>
            <person name="Watson M."/>
            <person name="Adriaenssens E.M."/>
            <person name="Foster-Nyarko E."/>
            <person name="Jarju S."/>
            <person name="Secka A."/>
            <person name="Antonio M."/>
            <person name="Oren A."/>
            <person name="Chaudhuri R.R."/>
            <person name="La Ragione R."/>
            <person name="Hildebrand F."/>
            <person name="Pallen M.J."/>
        </authorList>
    </citation>
    <scope>NUCLEOTIDE SEQUENCE</scope>
    <source>
        <strain evidence="3">B1-13419</strain>
    </source>
</reference>
<feature type="domain" description="Outer membrane protein beta-barrel" evidence="2">
    <location>
        <begin position="373"/>
        <end position="777"/>
    </location>
</feature>
<feature type="compositionally biased region" description="Polar residues" evidence="1">
    <location>
        <begin position="322"/>
        <end position="345"/>
    </location>
</feature>
<dbReference type="InterPro" id="IPR008969">
    <property type="entry name" value="CarboxyPept-like_regulatory"/>
</dbReference>
<protein>
    <submittedName>
        <fullName evidence="3">TonB-dependent receptor</fullName>
    </submittedName>
</protein>
<dbReference type="AlphaFoldDB" id="A0A9D9ING4"/>
<evidence type="ECO:0000313" key="4">
    <source>
        <dbReference type="Proteomes" id="UP000823757"/>
    </source>
</evidence>
<reference evidence="3" key="1">
    <citation type="submission" date="2020-10" db="EMBL/GenBank/DDBJ databases">
        <authorList>
            <person name="Gilroy R."/>
        </authorList>
    </citation>
    <scope>NUCLEOTIDE SEQUENCE</scope>
    <source>
        <strain evidence="3">B1-13419</strain>
    </source>
</reference>
<dbReference type="SUPFAM" id="SSF49464">
    <property type="entry name" value="Carboxypeptidase regulatory domain-like"/>
    <property type="match status" value="1"/>
</dbReference>
<dbReference type="InterPro" id="IPR041700">
    <property type="entry name" value="OMP_b-brl_3"/>
</dbReference>
<dbReference type="SUPFAM" id="SSF56935">
    <property type="entry name" value="Porins"/>
    <property type="match status" value="1"/>
</dbReference>
<evidence type="ECO:0000313" key="3">
    <source>
        <dbReference type="EMBL" id="MBO8474823.1"/>
    </source>
</evidence>
<feature type="region of interest" description="Disordered" evidence="1">
    <location>
        <begin position="322"/>
        <end position="351"/>
    </location>
</feature>
<sequence>MRSSSAIEAEDNGIYVRGRVTDASDGKPLEYANITALDTLGNLRASAISHPDGHFSMRLPAAGPYKVFVSFVGYKSWSKDIVGKGKELLIGAIALEEGEELEGAAVQAVQMFSKESDRFVYDVQADPDAKRMEMMDFMSKIPELGRNSASGRLEFRDEPINEILIDDKENGMINAGRQYPMNFIRASYMSKIELVLPGSPEYNNDKPILVITLDEPLPLGFAGKLSGSADTKGTYSPGIDLVGNTPWIGIGVNYSFGYSAPPALTNSTERKATGETSLSNLENSSTSWSRSMSHNLGMNLFRSFLDDKLDLNITLSTSRADSENFSDANSTTTDAEGNLLRTTGNSSSSRSWSPMRFNAGLSISQKWGGKNGKENSYTLKYSYQDRRNYNDQKMLYSVTESGATEDEDRMVNSGSGSKEHNLDFTLRLRDPGPKRLWGLYATAGYINRYYDSSTDYLLLDPVSGIYQSESARFDGLDYRQQVTHARLNFIGSAIRRKLGYGVFIQGENLNNKGMFLSNGGSPLDYNEFNFMPGASLRFRHKGFSIGGGYSQRIRRPNIDQLNPYVDETDPENLKTGNPELKGERVHSIAGSVGYDSRGWLSNVLLSYSYNTSNNAIESMTFIDKDNISTTTWQNLGSRYSHNIGLNLRFRPMKSMTIHIGGGYVMSTYGFADGRENKINTFNASCSISGTVLGISYHSTLGINPAVMTAQSTEYELYPNWHVVLSKYFKKIHLGVALYANDILHSSRPVESTISGADFVQHSLTQRLGRNFQFSVYWEFGKFKNPPTVTNEAYDSFDAK</sequence>
<gene>
    <name evidence="3" type="ORF">IAB91_05995</name>
</gene>
<keyword evidence="3" id="KW-0675">Receptor</keyword>
<dbReference type="Proteomes" id="UP000823757">
    <property type="component" value="Unassembled WGS sequence"/>
</dbReference>
<comment type="caution">
    <text evidence="3">The sequence shown here is derived from an EMBL/GenBank/DDBJ whole genome shotgun (WGS) entry which is preliminary data.</text>
</comment>
<dbReference type="Pfam" id="PF13620">
    <property type="entry name" value="CarboxypepD_reg"/>
    <property type="match status" value="1"/>
</dbReference>
<proteinExistence type="predicted"/>
<dbReference type="Pfam" id="PF14905">
    <property type="entry name" value="OMP_b-brl_3"/>
    <property type="match status" value="1"/>
</dbReference>
<name>A0A9D9ING4_9BACT</name>
<organism evidence="3 4">
    <name type="scientific">Candidatus Cryptobacteroides faecigallinarum</name>
    <dbReference type="NCBI Taxonomy" id="2840763"/>
    <lineage>
        <taxon>Bacteria</taxon>
        <taxon>Pseudomonadati</taxon>
        <taxon>Bacteroidota</taxon>
        <taxon>Bacteroidia</taxon>
        <taxon>Bacteroidales</taxon>
        <taxon>Candidatus Cryptobacteroides</taxon>
    </lineage>
</organism>
<evidence type="ECO:0000259" key="2">
    <source>
        <dbReference type="Pfam" id="PF14905"/>
    </source>
</evidence>
<dbReference type="Gene3D" id="2.60.40.1120">
    <property type="entry name" value="Carboxypeptidase-like, regulatory domain"/>
    <property type="match status" value="1"/>
</dbReference>
<accession>A0A9D9ING4</accession>